<dbReference type="PANTHER" id="PTHR19446">
    <property type="entry name" value="REVERSE TRANSCRIPTASES"/>
    <property type="match status" value="1"/>
</dbReference>
<accession>A0A813VUW2</accession>
<dbReference type="AlphaFoldDB" id="A0A813VUW2"/>
<gene>
    <name evidence="1" type="ORF">OXX778_LOCUS8530</name>
</gene>
<protein>
    <recommendedName>
        <fullName evidence="3">Reverse transcriptase domain-containing protein</fullName>
    </recommendedName>
</protein>
<dbReference type="OrthoDB" id="425681at2759"/>
<sequence length="165" mass="18855">MDYNLNSEVIKEIIENLPNGKSIGIGGVSYEMLKYSSNELVSKYLKIFFEKLINYQQMAYLFNVSIIKPLIKDTNKSKRELNNLRPVAVSDAFANIFEAVILKEIEKGFMDSGKQFGFKKKSSCGHSIFDLKQAIRLSNLLKKRLYVCAIDKSNQSLVKNDIKKD</sequence>
<comment type="caution">
    <text evidence="1">The sequence shown here is derived from an EMBL/GenBank/DDBJ whole genome shotgun (WGS) entry which is preliminary data.</text>
</comment>
<proteinExistence type="predicted"/>
<reference evidence="1" key="1">
    <citation type="submission" date="2021-02" db="EMBL/GenBank/DDBJ databases">
        <authorList>
            <person name="Nowell W R."/>
        </authorList>
    </citation>
    <scope>NUCLEOTIDE SEQUENCE</scope>
    <source>
        <strain evidence="1">Ploen Becks lab</strain>
    </source>
</reference>
<name>A0A813VUW2_9BILA</name>
<evidence type="ECO:0000313" key="2">
    <source>
        <dbReference type="Proteomes" id="UP000663879"/>
    </source>
</evidence>
<keyword evidence="2" id="KW-1185">Reference proteome</keyword>
<dbReference type="EMBL" id="CAJNOC010001182">
    <property type="protein sequence ID" value="CAF0842521.1"/>
    <property type="molecule type" value="Genomic_DNA"/>
</dbReference>
<evidence type="ECO:0008006" key="3">
    <source>
        <dbReference type="Google" id="ProtNLM"/>
    </source>
</evidence>
<dbReference type="Proteomes" id="UP000663879">
    <property type="component" value="Unassembled WGS sequence"/>
</dbReference>
<evidence type="ECO:0000313" key="1">
    <source>
        <dbReference type="EMBL" id="CAF0842521.1"/>
    </source>
</evidence>
<organism evidence="1 2">
    <name type="scientific">Brachionus calyciflorus</name>
    <dbReference type="NCBI Taxonomy" id="104777"/>
    <lineage>
        <taxon>Eukaryota</taxon>
        <taxon>Metazoa</taxon>
        <taxon>Spiralia</taxon>
        <taxon>Gnathifera</taxon>
        <taxon>Rotifera</taxon>
        <taxon>Eurotatoria</taxon>
        <taxon>Monogononta</taxon>
        <taxon>Pseudotrocha</taxon>
        <taxon>Ploima</taxon>
        <taxon>Brachionidae</taxon>
        <taxon>Brachionus</taxon>
    </lineage>
</organism>